<dbReference type="CDD" id="cd02440">
    <property type="entry name" value="AdoMet_MTases"/>
    <property type="match status" value="1"/>
</dbReference>
<dbReference type="SUPFAM" id="SSF53335">
    <property type="entry name" value="S-adenosyl-L-methionine-dependent methyltransferases"/>
    <property type="match status" value="1"/>
</dbReference>
<dbReference type="Gene3D" id="3.40.50.150">
    <property type="entry name" value="Vaccinia Virus protein VP39"/>
    <property type="match status" value="1"/>
</dbReference>
<comment type="caution">
    <text evidence="1">The sequence shown here is derived from an EMBL/GenBank/DDBJ whole genome shotgun (WGS) entry which is preliminary data.</text>
</comment>
<evidence type="ECO:0000313" key="2">
    <source>
        <dbReference type="Proteomes" id="UP000183120"/>
    </source>
</evidence>
<accession>A0A1J4TUX4</accession>
<protein>
    <recommendedName>
        <fullName evidence="3">Methyltransferase type 11 domain-containing protein</fullName>
    </recommendedName>
</protein>
<evidence type="ECO:0008006" key="3">
    <source>
        <dbReference type="Google" id="ProtNLM"/>
    </source>
</evidence>
<proteinExistence type="predicted"/>
<dbReference type="AlphaFoldDB" id="A0A1J4TUX4"/>
<sequence>MNYSKSNITNFIDVDIELYFATEILKLKSLHYGYWKKGEKLTIKNLQNAQKRYTDVLTKNIPKGVEAILDVGSGIGDNARALTKIGYAVTALSPDKEHEKYYKKLKKVKFQNITFEDFNENRKYDLVLMSESQNYFDAETGLKQSARYLKNGGYLLISGKFRIKNTPEYENIINVEGDYIRKALKYSFMLEKQLDITDNILPTLKLARLIYRDYYVPTKHFLIYYLDSLIGIKYRIIKFISSLILSDQIIRISNLEKYYLDYTDPEKFRKFAKYSVLLFRYWKKDLAAEEQNL</sequence>
<name>A0A1J4TUX4_9BACT</name>
<dbReference type="InterPro" id="IPR029063">
    <property type="entry name" value="SAM-dependent_MTases_sf"/>
</dbReference>
<dbReference type="EMBL" id="MNUY01000036">
    <property type="protein sequence ID" value="OIO14405.1"/>
    <property type="molecule type" value="Genomic_DNA"/>
</dbReference>
<dbReference type="Pfam" id="PF13489">
    <property type="entry name" value="Methyltransf_23"/>
    <property type="match status" value="1"/>
</dbReference>
<evidence type="ECO:0000313" key="1">
    <source>
        <dbReference type="EMBL" id="OIO14405.1"/>
    </source>
</evidence>
<dbReference type="STRING" id="1805209.AUJ73_02310"/>
<reference evidence="1 2" key="1">
    <citation type="journal article" date="2016" name="Environ. Microbiol.">
        <title>Genomic resolution of a cold subsurface aquifer community provides metabolic insights for novel microbes adapted to high CO concentrations.</title>
        <authorList>
            <person name="Probst A.J."/>
            <person name="Castelle C.J."/>
            <person name="Singh A."/>
            <person name="Brown C.T."/>
            <person name="Anantharaman K."/>
            <person name="Sharon I."/>
            <person name="Hug L.A."/>
            <person name="Burstein D."/>
            <person name="Emerson J.B."/>
            <person name="Thomas B.C."/>
            <person name="Banfield J.F."/>
        </authorList>
    </citation>
    <scope>NUCLEOTIDE SEQUENCE [LARGE SCALE GENOMIC DNA]</scope>
    <source>
        <strain evidence="1">CG1_02_37_22</strain>
    </source>
</reference>
<gene>
    <name evidence="1" type="ORF">AUJ73_02310</name>
</gene>
<dbReference type="Proteomes" id="UP000183120">
    <property type="component" value="Unassembled WGS sequence"/>
</dbReference>
<organism evidence="1 2">
    <name type="scientific">Candidatus Gottesmanbacteria bacterium CG1_02_37_22</name>
    <dbReference type="NCBI Taxonomy" id="1805209"/>
    <lineage>
        <taxon>Bacteria</taxon>
        <taxon>Candidatus Gottesmaniibacteriota</taxon>
    </lineage>
</organism>